<dbReference type="EMBL" id="WJQU01000001">
    <property type="protein sequence ID" value="KAJ6645286.1"/>
    <property type="molecule type" value="Genomic_DNA"/>
</dbReference>
<gene>
    <name evidence="7" type="primary">Tmem267</name>
    <name evidence="7" type="ORF">Bhyg_00490</name>
</gene>
<name>A0A9Q0N9B0_9DIPT</name>
<comment type="subcellular location">
    <subcellularLocation>
        <location evidence="1">Membrane</location>
        <topology evidence="1">Multi-pass membrane protein</topology>
    </subcellularLocation>
</comment>
<evidence type="ECO:0000256" key="4">
    <source>
        <dbReference type="ARBA" id="ARBA00022989"/>
    </source>
</evidence>
<keyword evidence="3 6" id="KW-0812">Transmembrane</keyword>
<feature type="non-terminal residue" evidence="7">
    <location>
        <position position="191"/>
    </location>
</feature>
<evidence type="ECO:0000256" key="1">
    <source>
        <dbReference type="ARBA" id="ARBA00004141"/>
    </source>
</evidence>
<evidence type="ECO:0000313" key="7">
    <source>
        <dbReference type="EMBL" id="KAJ6645286.1"/>
    </source>
</evidence>
<sequence length="191" mass="21776">LLLGSICVFGDFVVELFQNTRVLRAFFDNLTHGAVGSLAAFIIVNEFRDKITVTEHTVLILFCFVVASLIDVDHFIHAKSFSLKAATTLTARAFLHCSTITIGLFILFLIGTCYRSLLLNLINAMLLNAFITHHTRDASRRGFWFWPFGHTPACPYYAYILLTTLTPYALIYLLKFFRNRSDNRNKLMINV</sequence>
<protein>
    <recommendedName>
        <fullName evidence="2">Transmembrane protein 267</fullName>
    </recommendedName>
</protein>
<reference evidence="7" key="1">
    <citation type="submission" date="2022-07" db="EMBL/GenBank/DDBJ databases">
        <authorList>
            <person name="Trinca V."/>
            <person name="Uliana J.V.C."/>
            <person name="Torres T.T."/>
            <person name="Ward R.J."/>
            <person name="Monesi N."/>
        </authorList>
    </citation>
    <scope>NUCLEOTIDE SEQUENCE</scope>
    <source>
        <strain evidence="7">HSMRA1968</strain>
        <tissue evidence="7">Whole embryos</tissue>
    </source>
</reference>
<evidence type="ECO:0000256" key="2">
    <source>
        <dbReference type="ARBA" id="ARBA00013977"/>
    </source>
</evidence>
<organism evidence="7 8">
    <name type="scientific">Pseudolycoriella hygida</name>
    <dbReference type="NCBI Taxonomy" id="35572"/>
    <lineage>
        <taxon>Eukaryota</taxon>
        <taxon>Metazoa</taxon>
        <taxon>Ecdysozoa</taxon>
        <taxon>Arthropoda</taxon>
        <taxon>Hexapoda</taxon>
        <taxon>Insecta</taxon>
        <taxon>Pterygota</taxon>
        <taxon>Neoptera</taxon>
        <taxon>Endopterygota</taxon>
        <taxon>Diptera</taxon>
        <taxon>Nematocera</taxon>
        <taxon>Sciaroidea</taxon>
        <taxon>Sciaridae</taxon>
        <taxon>Pseudolycoriella</taxon>
    </lineage>
</organism>
<dbReference type="GO" id="GO:0016020">
    <property type="term" value="C:membrane"/>
    <property type="evidence" value="ECO:0007669"/>
    <property type="project" value="UniProtKB-SubCell"/>
</dbReference>
<keyword evidence="8" id="KW-1185">Reference proteome</keyword>
<dbReference type="PANTHER" id="PTHR13628">
    <property type="entry name" value="TRANSMEMBRANE PROTEIN 267"/>
    <property type="match status" value="1"/>
</dbReference>
<feature type="transmembrane region" description="Helical" evidence="6">
    <location>
        <begin position="156"/>
        <end position="177"/>
    </location>
</feature>
<dbReference type="AlphaFoldDB" id="A0A9Q0N9B0"/>
<evidence type="ECO:0000256" key="6">
    <source>
        <dbReference type="SAM" id="Phobius"/>
    </source>
</evidence>
<dbReference type="PANTHER" id="PTHR13628:SF1">
    <property type="entry name" value="TRANSMEMBRANE PROTEIN 267"/>
    <property type="match status" value="1"/>
</dbReference>
<keyword evidence="5 6" id="KW-0472">Membrane</keyword>
<accession>A0A9Q0N9B0</accession>
<dbReference type="OrthoDB" id="10014558at2759"/>
<feature type="non-terminal residue" evidence="7">
    <location>
        <position position="1"/>
    </location>
</feature>
<keyword evidence="4 6" id="KW-1133">Transmembrane helix</keyword>
<evidence type="ECO:0000256" key="5">
    <source>
        <dbReference type="ARBA" id="ARBA00023136"/>
    </source>
</evidence>
<feature type="transmembrane region" description="Helical" evidence="6">
    <location>
        <begin position="89"/>
        <end position="110"/>
    </location>
</feature>
<feature type="transmembrane region" description="Helical" evidence="6">
    <location>
        <begin position="30"/>
        <end position="47"/>
    </location>
</feature>
<dbReference type="InterPro" id="IPR026572">
    <property type="entry name" value="TMEM267"/>
</dbReference>
<proteinExistence type="predicted"/>
<dbReference type="Proteomes" id="UP001151699">
    <property type="component" value="Chromosome A"/>
</dbReference>
<evidence type="ECO:0000313" key="8">
    <source>
        <dbReference type="Proteomes" id="UP001151699"/>
    </source>
</evidence>
<comment type="caution">
    <text evidence="7">The sequence shown here is derived from an EMBL/GenBank/DDBJ whole genome shotgun (WGS) entry which is preliminary data.</text>
</comment>
<evidence type="ECO:0000256" key="3">
    <source>
        <dbReference type="ARBA" id="ARBA00022692"/>
    </source>
</evidence>
<feature type="transmembrane region" description="Helical" evidence="6">
    <location>
        <begin position="117"/>
        <end position="136"/>
    </location>
</feature>
<feature type="transmembrane region" description="Helical" evidence="6">
    <location>
        <begin position="59"/>
        <end position="77"/>
    </location>
</feature>